<dbReference type="KEGG" id="acab:QRX50_36135"/>
<evidence type="ECO:0000313" key="2">
    <source>
        <dbReference type="EMBL" id="WIX76822.1"/>
    </source>
</evidence>
<dbReference type="Proteomes" id="UP001236014">
    <property type="component" value="Chromosome"/>
</dbReference>
<evidence type="ECO:0000313" key="3">
    <source>
        <dbReference type="Proteomes" id="UP001236014"/>
    </source>
</evidence>
<feature type="region of interest" description="Disordered" evidence="1">
    <location>
        <begin position="132"/>
        <end position="160"/>
    </location>
</feature>
<proteinExistence type="predicted"/>
<dbReference type="EMBL" id="CP127294">
    <property type="protein sequence ID" value="WIX76822.1"/>
    <property type="molecule type" value="Genomic_DNA"/>
</dbReference>
<name>A0A9Y2IB39_9PSEU</name>
<keyword evidence="3" id="KW-1185">Reference proteome</keyword>
<dbReference type="RefSeq" id="WP_285967569.1">
    <property type="nucleotide sequence ID" value="NZ_CP127294.1"/>
</dbReference>
<organism evidence="2 3">
    <name type="scientific">Amycolatopsis carbonis</name>
    <dbReference type="NCBI Taxonomy" id="715471"/>
    <lineage>
        <taxon>Bacteria</taxon>
        <taxon>Bacillati</taxon>
        <taxon>Actinomycetota</taxon>
        <taxon>Actinomycetes</taxon>
        <taxon>Pseudonocardiales</taxon>
        <taxon>Pseudonocardiaceae</taxon>
        <taxon>Amycolatopsis</taxon>
    </lineage>
</organism>
<evidence type="ECO:0000256" key="1">
    <source>
        <dbReference type="SAM" id="MobiDB-lite"/>
    </source>
</evidence>
<gene>
    <name evidence="2" type="ORF">QRX50_36135</name>
</gene>
<accession>A0A9Y2IB39</accession>
<dbReference type="AlphaFoldDB" id="A0A9Y2IB39"/>
<reference evidence="2 3" key="1">
    <citation type="submission" date="2023-06" db="EMBL/GenBank/DDBJ databases">
        <authorList>
            <person name="Oyuntsetseg B."/>
            <person name="Kim S.B."/>
        </authorList>
    </citation>
    <scope>NUCLEOTIDE SEQUENCE [LARGE SCALE GENOMIC DNA]</scope>
    <source>
        <strain evidence="2 3">2-15</strain>
    </source>
</reference>
<protein>
    <submittedName>
        <fullName evidence="2">Uncharacterized protein</fullName>
    </submittedName>
</protein>
<sequence length="160" mass="16475">MTEHPDLTAGLPTPAQPRDLAADVRALRKRAVALGAAFTASADEGIRRIGYLIDDDGDGLLEGYLGDLDRAIEPLVRHRTATGPGLCGVPWGVCPEHGNTLRSSAGRTWCTATGCDRGWNYDRLGAPCGEPVAATSPTPAGRPGGGASATAATPNTRCAV</sequence>